<keyword evidence="4" id="KW-0804">Transcription</keyword>
<dbReference type="SMART" id="SM00342">
    <property type="entry name" value="HTH_ARAC"/>
    <property type="match status" value="1"/>
</dbReference>
<evidence type="ECO:0000256" key="4">
    <source>
        <dbReference type="ARBA" id="ARBA00023163"/>
    </source>
</evidence>
<organism evidence="6 7">
    <name type="scientific">Oxalobacter paraformigenes</name>
    <dbReference type="NCBI Taxonomy" id="556268"/>
    <lineage>
        <taxon>Bacteria</taxon>
        <taxon>Pseudomonadati</taxon>
        <taxon>Pseudomonadota</taxon>
        <taxon>Betaproteobacteria</taxon>
        <taxon>Burkholderiales</taxon>
        <taxon>Oxalobacteraceae</taxon>
        <taxon>Oxalobacter</taxon>
    </lineage>
</organism>
<evidence type="ECO:0000259" key="5">
    <source>
        <dbReference type="PROSITE" id="PS01124"/>
    </source>
</evidence>
<reference evidence="6" key="1">
    <citation type="submission" date="2011-10" db="EMBL/GenBank/DDBJ databases">
        <title>The Genome Sequence of Oxalobacter formigenes HOxBLS.</title>
        <authorList>
            <consortium name="The Broad Institute Genome Sequencing Platform"/>
            <person name="Earl A."/>
            <person name="Ward D."/>
            <person name="Feldgarden M."/>
            <person name="Gevers D."/>
            <person name="Allison M.J."/>
            <person name="Humphrey S."/>
            <person name="Young S.K."/>
            <person name="Zeng Q."/>
            <person name="Gargeya S."/>
            <person name="Fitzgerald M."/>
            <person name="Haas B."/>
            <person name="Abouelleil A."/>
            <person name="Alvarado L."/>
            <person name="Arachchi H.M."/>
            <person name="Berlin A."/>
            <person name="Brown A."/>
            <person name="Chapman S.B."/>
            <person name="Chen Z."/>
            <person name="Dunbar C."/>
            <person name="Freedman E."/>
            <person name="Gearin G."/>
            <person name="Goldberg J."/>
            <person name="Griggs A."/>
            <person name="Gujja S."/>
            <person name="Heiman D."/>
            <person name="Howarth C."/>
            <person name="Larson L."/>
            <person name="Lui A."/>
            <person name="MacDonald P.J.P."/>
            <person name="Montmayeur A."/>
            <person name="Murphy C."/>
            <person name="Neiman D."/>
            <person name="Pearson M."/>
            <person name="Priest M."/>
            <person name="Roberts A."/>
            <person name="Saif S."/>
            <person name="Shea T."/>
            <person name="Shenoy N."/>
            <person name="Sisk P."/>
            <person name="Stolte C."/>
            <person name="Sykes S."/>
            <person name="Wortman J."/>
            <person name="Nusbaum C."/>
            <person name="Birren B."/>
        </authorList>
    </citation>
    <scope>NUCLEOTIDE SEQUENCE [LARGE SCALE GENOMIC DNA]</scope>
    <source>
        <strain evidence="6">HOxBLS</strain>
    </source>
</reference>
<protein>
    <recommendedName>
        <fullName evidence="5">HTH araC/xylS-type domain-containing protein</fullName>
    </recommendedName>
</protein>
<evidence type="ECO:0000256" key="3">
    <source>
        <dbReference type="ARBA" id="ARBA00023125"/>
    </source>
</evidence>
<dbReference type="Gene3D" id="1.10.10.60">
    <property type="entry name" value="Homeodomain-like"/>
    <property type="match status" value="2"/>
</dbReference>
<keyword evidence="3" id="KW-0238">DNA-binding</keyword>
<dbReference type="InterPro" id="IPR020449">
    <property type="entry name" value="Tscrpt_reg_AraC-type_HTH"/>
</dbReference>
<dbReference type="PROSITE" id="PS01124">
    <property type="entry name" value="HTH_ARAC_FAMILY_2"/>
    <property type="match status" value="1"/>
</dbReference>
<feature type="domain" description="HTH araC/xylS-type" evidence="5">
    <location>
        <begin position="156"/>
        <end position="257"/>
    </location>
</feature>
<dbReference type="InterPro" id="IPR009057">
    <property type="entry name" value="Homeodomain-like_sf"/>
</dbReference>
<dbReference type="PRINTS" id="PR00032">
    <property type="entry name" value="HTHARAC"/>
</dbReference>
<dbReference type="PANTHER" id="PTHR11019">
    <property type="entry name" value="HTH-TYPE TRANSCRIPTIONAL REGULATOR NIMR"/>
    <property type="match status" value="1"/>
</dbReference>
<dbReference type="GO" id="GO:0043565">
    <property type="term" value="F:sequence-specific DNA binding"/>
    <property type="evidence" value="ECO:0007669"/>
    <property type="project" value="InterPro"/>
</dbReference>
<dbReference type="GO" id="GO:0003700">
    <property type="term" value="F:DNA-binding transcription factor activity"/>
    <property type="evidence" value="ECO:0007669"/>
    <property type="project" value="InterPro"/>
</dbReference>
<name>C3X452_9BURK</name>
<dbReference type="FunFam" id="1.10.10.60:FF:000132">
    <property type="entry name" value="AraC family transcriptional regulator"/>
    <property type="match status" value="1"/>
</dbReference>
<keyword evidence="1" id="KW-0678">Repressor</keyword>
<comment type="caution">
    <text evidence="6">The sequence shown here is derived from an EMBL/GenBank/DDBJ whole genome shotgun (WGS) entry which is preliminary data.</text>
</comment>
<dbReference type="Pfam" id="PF12833">
    <property type="entry name" value="HTH_18"/>
    <property type="match status" value="1"/>
</dbReference>
<dbReference type="PANTHER" id="PTHR11019:SF159">
    <property type="entry name" value="TRANSCRIPTIONAL REGULATOR-RELATED"/>
    <property type="match status" value="1"/>
</dbReference>
<dbReference type="InterPro" id="IPR018060">
    <property type="entry name" value="HTH_AraC"/>
</dbReference>
<evidence type="ECO:0000313" key="7">
    <source>
        <dbReference type="Proteomes" id="UP000003973"/>
    </source>
</evidence>
<dbReference type="SUPFAM" id="SSF51182">
    <property type="entry name" value="RmlC-like cupins"/>
    <property type="match status" value="1"/>
</dbReference>
<dbReference type="AlphaFoldDB" id="C3X452"/>
<accession>C3X452</accession>
<dbReference type="RefSeq" id="WP_020994909.1">
    <property type="nucleotide sequence ID" value="NZ_CABMNL010000001.1"/>
</dbReference>
<keyword evidence="2" id="KW-0805">Transcription regulation</keyword>
<gene>
    <name evidence="6" type="ORF">OFAG_01141</name>
</gene>
<dbReference type="SUPFAM" id="SSF46689">
    <property type="entry name" value="Homeodomain-like"/>
    <property type="match status" value="2"/>
</dbReference>
<dbReference type="HOGENOM" id="CLU_000445_87_4_4"/>
<sequence>MSSCFLLHGQRFSLLTFTTPAGIAQPGHAQNESWFVYLEKGFLAVEDERGYWTVLPGRIGWMPPHFHYEIRAYGHVAGICASLTPLLCAGLPEIPSALAISSLVAPILERAVTWQPDGVGGVFQPLPARQERLLQVLLDELRYSSQGQARLLLPKDKRLNYLAREILKNPGERRTVEEWAERMRISSRSISRHFSRETNMTFAQWRQNASLIVAMKRLAEGESVREAARSVGYENVSAFITSFKKAFGQTPAQFRQQFD</sequence>
<evidence type="ECO:0000256" key="2">
    <source>
        <dbReference type="ARBA" id="ARBA00023015"/>
    </source>
</evidence>
<proteinExistence type="predicted"/>
<evidence type="ECO:0000256" key="1">
    <source>
        <dbReference type="ARBA" id="ARBA00022491"/>
    </source>
</evidence>
<evidence type="ECO:0000313" key="6">
    <source>
        <dbReference type="EMBL" id="EEO27988.2"/>
    </source>
</evidence>
<keyword evidence="7" id="KW-1185">Reference proteome</keyword>
<dbReference type="InterPro" id="IPR011051">
    <property type="entry name" value="RmlC_Cupin_sf"/>
</dbReference>
<dbReference type="eggNOG" id="COG2207">
    <property type="taxonomic scope" value="Bacteria"/>
</dbReference>
<dbReference type="EMBL" id="ACDP02000008">
    <property type="protein sequence ID" value="EEO27988.2"/>
    <property type="molecule type" value="Genomic_DNA"/>
</dbReference>
<dbReference type="Proteomes" id="UP000003973">
    <property type="component" value="Unassembled WGS sequence"/>
</dbReference>